<dbReference type="EMBL" id="JDVG02000151">
    <property type="protein sequence ID" value="KFB73841.1"/>
    <property type="molecule type" value="Genomic_DNA"/>
</dbReference>
<dbReference type="GO" id="GO:0140359">
    <property type="term" value="F:ABC-type transporter activity"/>
    <property type="evidence" value="ECO:0007669"/>
    <property type="project" value="InterPro"/>
</dbReference>
<feature type="transmembrane region" description="Helical" evidence="9">
    <location>
        <begin position="95"/>
        <end position="117"/>
    </location>
</feature>
<dbReference type="PANTHER" id="PTHR24221">
    <property type="entry name" value="ATP-BINDING CASSETTE SUB-FAMILY B"/>
    <property type="match status" value="1"/>
</dbReference>
<evidence type="ECO:0000256" key="6">
    <source>
        <dbReference type="ARBA" id="ARBA00022840"/>
    </source>
</evidence>
<dbReference type="Pfam" id="PF00005">
    <property type="entry name" value="ABC_tran"/>
    <property type="match status" value="1"/>
</dbReference>
<evidence type="ECO:0000259" key="10">
    <source>
        <dbReference type="PROSITE" id="PS50893"/>
    </source>
</evidence>
<dbReference type="SUPFAM" id="SSF52540">
    <property type="entry name" value="P-loop containing nucleoside triphosphate hydrolases"/>
    <property type="match status" value="1"/>
</dbReference>
<dbReference type="Proteomes" id="UP000020077">
    <property type="component" value="Unassembled WGS sequence"/>
</dbReference>
<proteinExistence type="predicted"/>
<dbReference type="InterPro" id="IPR036640">
    <property type="entry name" value="ABC1_TM_sf"/>
</dbReference>
<dbReference type="PROSITE" id="PS50929">
    <property type="entry name" value="ABC_TM1F"/>
    <property type="match status" value="1"/>
</dbReference>
<comment type="subcellular location">
    <subcellularLocation>
        <location evidence="1">Cell membrane</location>
        <topology evidence="1">Multi-pass membrane protein</topology>
    </subcellularLocation>
</comment>
<dbReference type="InterPro" id="IPR011527">
    <property type="entry name" value="ABC1_TM_dom"/>
</dbReference>
<keyword evidence="7 9" id="KW-1133">Transmembrane helix</keyword>
<dbReference type="SUPFAM" id="SSF90123">
    <property type="entry name" value="ABC transporter transmembrane region"/>
    <property type="match status" value="1"/>
</dbReference>
<evidence type="ECO:0000313" key="12">
    <source>
        <dbReference type="EMBL" id="KFB73841.1"/>
    </source>
</evidence>
<dbReference type="Pfam" id="PF00664">
    <property type="entry name" value="ABC_membrane"/>
    <property type="match status" value="1"/>
</dbReference>
<feature type="domain" description="ABC transporter" evidence="10">
    <location>
        <begin position="381"/>
        <end position="615"/>
    </location>
</feature>
<reference evidence="12 13" key="1">
    <citation type="submission" date="2014-02" db="EMBL/GenBank/DDBJ databases">
        <title>Expanding our view of genomic diversity in Candidatus Accumulibacter clades.</title>
        <authorList>
            <person name="Skennerton C.T."/>
            <person name="Barr J.J."/>
            <person name="Slater F.R."/>
            <person name="Bond P.L."/>
            <person name="Tyson G.W."/>
        </authorList>
    </citation>
    <scope>NUCLEOTIDE SEQUENCE [LARGE SCALE GENOMIC DNA]</scope>
    <source>
        <strain evidence="13">BA-91</strain>
    </source>
</reference>
<evidence type="ECO:0000259" key="11">
    <source>
        <dbReference type="PROSITE" id="PS50929"/>
    </source>
</evidence>
<evidence type="ECO:0000256" key="4">
    <source>
        <dbReference type="ARBA" id="ARBA00022692"/>
    </source>
</evidence>
<dbReference type="AlphaFoldDB" id="A0A080LYK6"/>
<dbReference type="GO" id="GO:0005524">
    <property type="term" value="F:ATP binding"/>
    <property type="evidence" value="ECO:0007669"/>
    <property type="project" value="UniProtKB-KW"/>
</dbReference>
<dbReference type="InterPro" id="IPR027417">
    <property type="entry name" value="P-loop_NTPase"/>
</dbReference>
<keyword evidence="3" id="KW-1003">Cell membrane</keyword>
<evidence type="ECO:0000256" key="1">
    <source>
        <dbReference type="ARBA" id="ARBA00004651"/>
    </source>
</evidence>
<dbReference type="PROSITE" id="PS00211">
    <property type="entry name" value="ABC_TRANSPORTER_1"/>
    <property type="match status" value="1"/>
</dbReference>
<keyword evidence="4 9" id="KW-0812">Transmembrane</keyword>
<dbReference type="InterPro" id="IPR003593">
    <property type="entry name" value="AAA+_ATPase"/>
</dbReference>
<dbReference type="CDD" id="cd18582">
    <property type="entry name" value="ABC_6TM_ATM1_ABCB7"/>
    <property type="match status" value="1"/>
</dbReference>
<evidence type="ECO:0000256" key="3">
    <source>
        <dbReference type="ARBA" id="ARBA00022475"/>
    </source>
</evidence>
<feature type="transmembrane region" description="Helical" evidence="9">
    <location>
        <begin position="322"/>
        <end position="342"/>
    </location>
</feature>
<keyword evidence="6 12" id="KW-0067">ATP-binding</keyword>
<name>A0A080LYK6_9PROT</name>
<dbReference type="GO" id="GO:0005886">
    <property type="term" value="C:plasma membrane"/>
    <property type="evidence" value="ECO:0007669"/>
    <property type="project" value="UniProtKB-SubCell"/>
</dbReference>
<evidence type="ECO:0000256" key="9">
    <source>
        <dbReference type="SAM" id="Phobius"/>
    </source>
</evidence>
<keyword evidence="12" id="KW-0378">Hydrolase</keyword>
<dbReference type="GO" id="GO:0006879">
    <property type="term" value="P:intracellular iron ion homeostasis"/>
    <property type="evidence" value="ECO:0007669"/>
    <property type="project" value="TreeGrafter"/>
</dbReference>
<dbReference type="PROSITE" id="PS50893">
    <property type="entry name" value="ABC_TRANSPORTER_2"/>
    <property type="match status" value="1"/>
</dbReference>
<evidence type="ECO:0000313" key="13">
    <source>
        <dbReference type="Proteomes" id="UP000020077"/>
    </source>
</evidence>
<evidence type="ECO:0000256" key="5">
    <source>
        <dbReference type="ARBA" id="ARBA00022741"/>
    </source>
</evidence>
<dbReference type="InterPro" id="IPR003439">
    <property type="entry name" value="ABC_transporter-like_ATP-bd"/>
</dbReference>
<evidence type="ECO:0000256" key="2">
    <source>
        <dbReference type="ARBA" id="ARBA00022448"/>
    </source>
</evidence>
<feature type="domain" description="ABC transmembrane type-1" evidence="11">
    <location>
        <begin position="63"/>
        <end position="347"/>
    </location>
</feature>
<dbReference type="GO" id="GO:0016887">
    <property type="term" value="F:ATP hydrolysis activity"/>
    <property type="evidence" value="ECO:0007669"/>
    <property type="project" value="InterPro"/>
</dbReference>
<gene>
    <name evidence="12" type="primary">msbA_1</name>
    <name evidence="12" type="ORF">AW09_000874</name>
</gene>
<dbReference type="InterPro" id="IPR017871">
    <property type="entry name" value="ABC_transporter-like_CS"/>
</dbReference>
<keyword evidence="8 9" id="KW-0472">Membrane</keyword>
<dbReference type="EC" id="3.6.3.-" evidence="12"/>
<organism evidence="12 13">
    <name type="scientific">Candidatus Accumulibacter phosphatis</name>
    <dbReference type="NCBI Taxonomy" id="327160"/>
    <lineage>
        <taxon>Bacteria</taxon>
        <taxon>Pseudomonadati</taxon>
        <taxon>Pseudomonadota</taxon>
        <taxon>Betaproteobacteria</taxon>
        <taxon>Candidatus Accumulibacter</taxon>
    </lineage>
</organism>
<keyword evidence="5" id="KW-0547">Nucleotide-binding</keyword>
<feature type="transmembrane region" description="Helical" evidence="9">
    <location>
        <begin position="62"/>
        <end position="83"/>
    </location>
</feature>
<evidence type="ECO:0000256" key="8">
    <source>
        <dbReference type="ARBA" id="ARBA00023136"/>
    </source>
</evidence>
<sequence>MLIFAESARFSYTGAKTIWVFLNMRRASTLPKPPAGQPVSEIHVWPTLRLLFPYLWTYRLRVIAALGCLIGAKVANVSVPVIFKEMIDGLSLTDQVLALPAMLLVLYGTLRFSTALFTELREFLFARVTQRAVRQVALEVFRHLHALSLRFHLERQTGGVSRDIERGTRSISSLISYTLYSILPTLVEIGLVLGVLFVKYDLGFVLITVVSLVAYIVFTVKVSNWRIDIRRTVNESDSAANTRAVDSLLNYETVKYFNNEEYEARRYDQQMHLWEDAATRSQVSLSWLNLGQQIIIALGVTLMMWRAASGVVAGSMTIGDLVLVNAFLIQLYMPLNFLGVVYREIRQSLADIERMFDLLAVHREIADVPDAIPLLAGPMEIRFSDVDFFYESNRQILYGVDFVIPAGRTLAVVGESGSGKSTLARLLYRFYDISGGHVRINGSDLRQLTQASLRAAIGIVPQDTVLFNDTIFYNIQYGQPEASREQVLAAASAAQLAAFIELLPDGYETRVGERGLKLSGGEKQRVAIARALLKNPPVLIFDEATSALDSKTEKAIQASLDNAARGRTTLVIAHRLSTIMNADEILVMDAGRIVERGSHLKLLDAGGLYAQMWALQQLEESGDKAASESPATHEL</sequence>
<comment type="caution">
    <text evidence="12">The sequence shown here is derived from an EMBL/GenBank/DDBJ whole genome shotgun (WGS) entry which is preliminary data.</text>
</comment>
<dbReference type="FunFam" id="3.40.50.300:FF:000287">
    <property type="entry name" value="Multidrug ABC transporter ATP-binding protein"/>
    <property type="match status" value="1"/>
</dbReference>
<dbReference type="Gene3D" id="3.40.50.300">
    <property type="entry name" value="P-loop containing nucleotide triphosphate hydrolases"/>
    <property type="match status" value="1"/>
</dbReference>
<protein>
    <submittedName>
        <fullName evidence="12">Lipid A export ATP-binding/permease protein MsbA</fullName>
        <ecNumber evidence="12">3.6.3.-</ecNumber>
    </submittedName>
</protein>
<accession>A0A080LYK6</accession>
<evidence type="ECO:0000256" key="7">
    <source>
        <dbReference type="ARBA" id="ARBA00022989"/>
    </source>
</evidence>
<feature type="transmembrane region" description="Helical" evidence="9">
    <location>
        <begin position="174"/>
        <end position="198"/>
    </location>
</feature>
<keyword evidence="2" id="KW-0813">Transport</keyword>
<dbReference type="InterPro" id="IPR039421">
    <property type="entry name" value="Type_1_exporter"/>
</dbReference>
<feature type="transmembrane region" description="Helical" evidence="9">
    <location>
        <begin position="204"/>
        <end position="222"/>
    </location>
</feature>
<dbReference type="PANTHER" id="PTHR24221:SF402">
    <property type="entry name" value="IRON-SULFUR CLUSTERS TRANSPORTER ABCB7, MITOCHONDRIAL"/>
    <property type="match status" value="1"/>
</dbReference>
<dbReference type="SMART" id="SM00382">
    <property type="entry name" value="AAA"/>
    <property type="match status" value="1"/>
</dbReference>
<dbReference type="Gene3D" id="1.20.1560.10">
    <property type="entry name" value="ABC transporter type 1, transmembrane domain"/>
    <property type="match status" value="1"/>
</dbReference>